<dbReference type="InterPro" id="IPR046947">
    <property type="entry name" value="LytR-like"/>
</dbReference>
<keyword evidence="5" id="KW-1185">Reference proteome</keyword>
<dbReference type="InterPro" id="IPR001789">
    <property type="entry name" value="Sig_transdc_resp-reg_receiver"/>
</dbReference>
<dbReference type="PROSITE" id="PS50110">
    <property type="entry name" value="RESPONSE_REGULATORY"/>
    <property type="match status" value="1"/>
</dbReference>
<dbReference type="Pfam" id="PF04397">
    <property type="entry name" value="LytTR"/>
    <property type="match status" value="1"/>
</dbReference>
<comment type="caution">
    <text evidence="4">The sequence shown here is derived from an EMBL/GenBank/DDBJ whole genome shotgun (WGS) entry which is preliminary data.</text>
</comment>
<keyword evidence="4" id="KW-0238">DNA-binding</keyword>
<dbReference type="GO" id="GO:0003677">
    <property type="term" value="F:DNA binding"/>
    <property type="evidence" value="ECO:0007669"/>
    <property type="project" value="UniProtKB-KW"/>
</dbReference>
<dbReference type="Pfam" id="PF00072">
    <property type="entry name" value="Response_reg"/>
    <property type="match status" value="1"/>
</dbReference>
<evidence type="ECO:0000259" key="3">
    <source>
        <dbReference type="PROSITE" id="PS50930"/>
    </source>
</evidence>
<reference evidence="5" key="1">
    <citation type="journal article" date="2019" name="Int. J. Syst. Evol. Microbiol.">
        <title>The Global Catalogue of Microorganisms (GCM) 10K type strain sequencing project: providing services to taxonomists for standard genome sequencing and annotation.</title>
        <authorList>
            <consortium name="The Broad Institute Genomics Platform"/>
            <consortium name="The Broad Institute Genome Sequencing Center for Infectious Disease"/>
            <person name="Wu L."/>
            <person name="Ma J."/>
        </authorList>
    </citation>
    <scope>NUCLEOTIDE SEQUENCE [LARGE SCALE GENOMIC DNA]</scope>
    <source>
        <strain evidence="5">NBRC 110044</strain>
    </source>
</reference>
<feature type="domain" description="HTH LytTR-type" evidence="3">
    <location>
        <begin position="169"/>
        <end position="261"/>
    </location>
</feature>
<accession>A0ABQ5YJL3</accession>
<dbReference type="PROSITE" id="PS50930">
    <property type="entry name" value="HTH_LYTTR"/>
    <property type="match status" value="1"/>
</dbReference>
<feature type="modified residue" description="4-aspartylphosphate" evidence="1">
    <location>
        <position position="55"/>
    </location>
</feature>
<evidence type="ECO:0000256" key="1">
    <source>
        <dbReference type="PROSITE-ProRule" id="PRU00169"/>
    </source>
</evidence>
<dbReference type="SUPFAM" id="SSF52172">
    <property type="entry name" value="CheY-like"/>
    <property type="match status" value="1"/>
</dbReference>
<dbReference type="InterPro" id="IPR007492">
    <property type="entry name" value="LytTR_DNA-bd_dom"/>
</dbReference>
<proteinExistence type="predicted"/>
<dbReference type="Gene3D" id="3.40.50.2300">
    <property type="match status" value="1"/>
</dbReference>
<dbReference type="InterPro" id="IPR011006">
    <property type="entry name" value="CheY-like_superfamily"/>
</dbReference>
<evidence type="ECO:0000259" key="2">
    <source>
        <dbReference type="PROSITE" id="PS50110"/>
    </source>
</evidence>
<sequence>MPTALIADDEIALAEFLKTELAELWPELKIVALAYNGLDALRLIDEMAPDIAFLDIRMPGLSGLEMASRLVDADAAPHMVFVTAYDQYAVDAFEREAVDYLLKPPSRERLGKTLDKLKRQLGDERHTGSPMAGPDPELLAKLAALLGQPTPSSPRLEWIRAAHGNETRLIAVDEVVYFEARDKYVSVFTADGESLIRTPLRELLDGLDPARFWQVHRGTIVAVRHIAGTVRDFRGRTLVKLKTRADQLVVSRAYLHLFKQM</sequence>
<dbReference type="SMART" id="SM00448">
    <property type="entry name" value="REC"/>
    <property type="match status" value="1"/>
</dbReference>
<name>A0ABQ5YJL3_9NEIS</name>
<dbReference type="RefSeq" id="WP_284197881.1">
    <property type="nucleotide sequence ID" value="NZ_BSOG01000005.1"/>
</dbReference>
<dbReference type="Gene3D" id="2.40.50.1020">
    <property type="entry name" value="LytTr DNA-binding domain"/>
    <property type="match status" value="1"/>
</dbReference>
<dbReference type="Proteomes" id="UP001156706">
    <property type="component" value="Unassembled WGS sequence"/>
</dbReference>
<protein>
    <submittedName>
        <fullName evidence="4">DNA-binding response regulator</fullName>
    </submittedName>
</protein>
<evidence type="ECO:0000313" key="5">
    <source>
        <dbReference type="Proteomes" id="UP001156706"/>
    </source>
</evidence>
<gene>
    <name evidence="4" type="primary">algR_5</name>
    <name evidence="4" type="ORF">GCM10007907_36040</name>
</gene>
<organism evidence="4 5">
    <name type="scientific">Chitinimonas prasina</name>
    <dbReference type="NCBI Taxonomy" id="1434937"/>
    <lineage>
        <taxon>Bacteria</taxon>
        <taxon>Pseudomonadati</taxon>
        <taxon>Pseudomonadota</taxon>
        <taxon>Betaproteobacteria</taxon>
        <taxon>Neisseriales</taxon>
        <taxon>Chitinibacteraceae</taxon>
        <taxon>Chitinimonas</taxon>
    </lineage>
</organism>
<dbReference type="PANTHER" id="PTHR37299">
    <property type="entry name" value="TRANSCRIPTIONAL REGULATOR-RELATED"/>
    <property type="match status" value="1"/>
</dbReference>
<dbReference type="PANTHER" id="PTHR37299:SF1">
    <property type="entry name" value="STAGE 0 SPORULATION PROTEIN A HOMOLOG"/>
    <property type="match status" value="1"/>
</dbReference>
<dbReference type="SMART" id="SM00850">
    <property type="entry name" value="LytTR"/>
    <property type="match status" value="1"/>
</dbReference>
<dbReference type="EMBL" id="BSOG01000005">
    <property type="protein sequence ID" value="GLR14814.1"/>
    <property type="molecule type" value="Genomic_DNA"/>
</dbReference>
<feature type="domain" description="Response regulatory" evidence="2">
    <location>
        <begin position="3"/>
        <end position="118"/>
    </location>
</feature>
<evidence type="ECO:0000313" key="4">
    <source>
        <dbReference type="EMBL" id="GLR14814.1"/>
    </source>
</evidence>
<keyword evidence="1" id="KW-0597">Phosphoprotein</keyword>